<dbReference type="OrthoDB" id="10367077at2759"/>
<gene>
    <name evidence="2" type="ORF">NPIL_577691</name>
</gene>
<proteinExistence type="predicted"/>
<reference evidence="2" key="1">
    <citation type="submission" date="2020-08" db="EMBL/GenBank/DDBJ databases">
        <title>Multicomponent nature underlies the extraordinary mechanical properties of spider dragline silk.</title>
        <authorList>
            <person name="Kono N."/>
            <person name="Nakamura H."/>
            <person name="Mori M."/>
            <person name="Yoshida Y."/>
            <person name="Ohtoshi R."/>
            <person name="Malay A.D."/>
            <person name="Moran D.A.P."/>
            <person name="Tomita M."/>
            <person name="Numata K."/>
            <person name="Arakawa K."/>
        </authorList>
    </citation>
    <scope>NUCLEOTIDE SEQUENCE</scope>
</reference>
<feature type="compositionally biased region" description="Polar residues" evidence="1">
    <location>
        <begin position="11"/>
        <end position="20"/>
    </location>
</feature>
<evidence type="ECO:0000313" key="3">
    <source>
        <dbReference type="Proteomes" id="UP000887013"/>
    </source>
</evidence>
<sequence>MIRDENDRGFNASSPPQSRAVSEAVIPAVHSHDVHSLRNEVAGQLIGGAGFDFTPQTSGDEASPMIFLFQENKKQHNADDENALDFSHVVIGLMVFHKTYLSSSWKRGHRMINGREKVINCEIQISLSF</sequence>
<evidence type="ECO:0000313" key="2">
    <source>
        <dbReference type="EMBL" id="GFU43494.1"/>
    </source>
</evidence>
<evidence type="ECO:0000256" key="1">
    <source>
        <dbReference type="SAM" id="MobiDB-lite"/>
    </source>
</evidence>
<organism evidence="2 3">
    <name type="scientific">Nephila pilipes</name>
    <name type="common">Giant wood spider</name>
    <name type="synonym">Nephila maculata</name>
    <dbReference type="NCBI Taxonomy" id="299642"/>
    <lineage>
        <taxon>Eukaryota</taxon>
        <taxon>Metazoa</taxon>
        <taxon>Ecdysozoa</taxon>
        <taxon>Arthropoda</taxon>
        <taxon>Chelicerata</taxon>
        <taxon>Arachnida</taxon>
        <taxon>Araneae</taxon>
        <taxon>Araneomorphae</taxon>
        <taxon>Entelegynae</taxon>
        <taxon>Araneoidea</taxon>
        <taxon>Nephilidae</taxon>
        <taxon>Nephila</taxon>
    </lineage>
</organism>
<feature type="region of interest" description="Disordered" evidence="1">
    <location>
        <begin position="1"/>
        <end position="21"/>
    </location>
</feature>
<dbReference type="EMBL" id="BMAW01085552">
    <property type="protein sequence ID" value="GFU43494.1"/>
    <property type="molecule type" value="Genomic_DNA"/>
</dbReference>
<dbReference type="AlphaFoldDB" id="A0A8X6R2G9"/>
<comment type="caution">
    <text evidence="2">The sequence shown here is derived from an EMBL/GenBank/DDBJ whole genome shotgun (WGS) entry which is preliminary data.</text>
</comment>
<accession>A0A8X6R2G9</accession>
<protein>
    <submittedName>
        <fullName evidence="2">Uncharacterized protein</fullName>
    </submittedName>
</protein>
<name>A0A8X6R2G9_NEPPI</name>
<keyword evidence="3" id="KW-1185">Reference proteome</keyword>
<dbReference type="Proteomes" id="UP000887013">
    <property type="component" value="Unassembled WGS sequence"/>
</dbReference>